<dbReference type="Gene3D" id="3.40.50.2000">
    <property type="entry name" value="Glycogen Phosphorylase B"/>
    <property type="match status" value="2"/>
</dbReference>
<dbReference type="InterPro" id="IPR004276">
    <property type="entry name" value="GlycoTrans_28_N"/>
</dbReference>
<evidence type="ECO:0000313" key="4">
    <source>
        <dbReference type="Proteomes" id="UP000613266"/>
    </source>
</evidence>
<dbReference type="GO" id="GO:0008194">
    <property type="term" value="F:UDP-glycosyltransferase activity"/>
    <property type="evidence" value="ECO:0007669"/>
    <property type="project" value="InterPro"/>
</dbReference>
<reference evidence="3" key="1">
    <citation type="submission" date="2020-12" db="EMBL/GenBank/DDBJ databases">
        <title>The genome sequence of Inhella sp. 1Y17.</title>
        <authorList>
            <person name="Liu Y."/>
        </authorList>
    </citation>
    <scope>NUCLEOTIDE SEQUENCE</scope>
    <source>
        <strain evidence="3">1Y17</strain>
    </source>
</reference>
<dbReference type="InterPro" id="IPR050426">
    <property type="entry name" value="Glycosyltransferase_28"/>
</dbReference>
<proteinExistence type="predicted"/>
<dbReference type="SUPFAM" id="SSF53756">
    <property type="entry name" value="UDP-Glycosyltransferase/glycogen phosphorylase"/>
    <property type="match status" value="1"/>
</dbReference>
<dbReference type="InterPro" id="IPR002213">
    <property type="entry name" value="UDP_glucos_trans"/>
</dbReference>
<sequence length="427" mass="45727">MSLPRILIASFGSHGDVLPFAALAAEFVRRGHRVHFFANPYFEAALAPSRVQFRPVGEVADYHRLFAQLSDAKPDQAMARVAQELAALLAPCYEAMRADIDPAGSVLIGSALQFSHRLAAETTGMPCATVHLAPAAIRSTLQPARVGPHALQELGSGTPRALKRLAWWLMDKAFMEPHFRTPLNQLRARLGLAPVRDLFNDWIHRSDALLGLFPAWFAPPPVDWPAHLQLLDFPLDDPAHAAPLPQALQAFLAAGPAPVGFSAGTATATARGFFAESAQACAQAGLRGLLLSHFPEQVPAQLPPQLLHVPFAPYARLLPQLAALVHHGGIGTSAQALRAGLSQLVRPQAYDQFDNARRLIDLGVARELLPAHYRAERAAGALTALLGDAALRARCQALAPRLQGPGQAMAQACEAILARCAPQLATA</sequence>
<gene>
    <name evidence="3" type="ORF">I7X39_15475</name>
</gene>
<dbReference type="GO" id="GO:0033072">
    <property type="term" value="P:vancomycin biosynthetic process"/>
    <property type="evidence" value="ECO:0007669"/>
    <property type="project" value="UniProtKB-ARBA"/>
</dbReference>
<evidence type="ECO:0000313" key="3">
    <source>
        <dbReference type="EMBL" id="MBH9578290.1"/>
    </source>
</evidence>
<dbReference type="AlphaFoldDB" id="A0A931J4Y5"/>
<dbReference type="Proteomes" id="UP000613266">
    <property type="component" value="Unassembled WGS sequence"/>
</dbReference>
<evidence type="ECO:0000259" key="2">
    <source>
        <dbReference type="Pfam" id="PF06722"/>
    </source>
</evidence>
<dbReference type="PANTHER" id="PTHR48050">
    <property type="entry name" value="STEROL 3-BETA-GLUCOSYLTRANSFERASE"/>
    <property type="match status" value="1"/>
</dbReference>
<dbReference type="Pfam" id="PF06722">
    <property type="entry name" value="EryCIII-like_C"/>
    <property type="match status" value="1"/>
</dbReference>
<organism evidence="3 4">
    <name type="scientific">Inhella proteolytica</name>
    <dbReference type="NCBI Taxonomy" id="2795029"/>
    <lineage>
        <taxon>Bacteria</taxon>
        <taxon>Pseudomonadati</taxon>
        <taxon>Pseudomonadota</taxon>
        <taxon>Betaproteobacteria</taxon>
        <taxon>Burkholderiales</taxon>
        <taxon>Sphaerotilaceae</taxon>
        <taxon>Inhella</taxon>
    </lineage>
</organism>
<dbReference type="CDD" id="cd03784">
    <property type="entry name" value="GT1_Gtf-like"/>
    <property type="match status" value="1"/>
</dbReference>
<protein>
    <submittedName>
        <fullName evidence="3">Glycosyltransferase family 1 protein</fullName>
    </submittedName>
</protein>
<evidence type="ECO:0000259" key="1">
    <source>
        <dbReference type="Pfam" id="PF03033"/>
    </source>
</evidence>
<comment type="caution">
    <text evidence="3">The sequence shown here is derived from an EMBL/GenBank/DDBJ whole genome shotgun (WGS) entry which is preliminary data.</text>
</comment>
<accession>A0A931J4Y5</accession>
<dbReference type="Pfam" id="PF03033">
    <property type="entry name" value="Glyco_transf_28"/>
    <property type="match status" value="1"/>
</dbReference>
<name>A0A931J4Y5_9BURK</name>
<dbReference type="GO" id="GO:0005975">
    <property type="term" value="P:carbohydrate metabolic process"/>
    <property type="evidence" value="ECO:0007669"/>
    <property type="project" value="InterPro"/>
</dbReference>
<dbReference type="InterPro" id="IPR010610">
    <property type="entry name" value="EryCIII-like_C"/>
</dbReference>
<dbReference type="GO" id="GO:0016758">
    <property type="term" value="F:hexosyltransferase activity"/>
    <property type="evidence" value="ECO:0007669"/>
    <property type="project" value="InterPro"/>
</dbReference>
<keyword evidence="4" id="KW-1185">Reference proteome</keyword>
<feature type="domain" description="Glycosyltransferase family 28 N-terminal" evidence="1">
    <location>
        <begin position="6"/>
        <end position="135"/>
    </location>
</feature>
<dbReference type="PANTHER" id="PTHR48050:SF13">
    <property type="entry name" value="STEROL 3-BETA-GLUCOSYLTRANSFERASE UGT80A2"/>
    <property type="match status" value="1"/>
</dbReference>
<feature type="domain" description="Erythromycin biosynthesis protein CIII-like C-terminal" evidence="2">
    <location>
        <begin position="300"/>
        <end position="399"/>
    </location>
</feature>
<dbReference type="EMBL" id="JAEDAK010000011">
    <property type="protein sequence ID" value="MBH9578290.1"/>
    <property type="molecule type" value="Genomic_DNA"/>
</dbReference>
<dbReference type="RefSeq" id="WP_198112062.1">
    <property type="nucleotide sequence ID" value="NZ_JAEDAK010000011.1"/>
</dbReference>